<dbReference type="GO" id="GO:0016491">
    <property type="term" value="F:oxidoreductase activity"/>
    <property type="evidence" value="ECO:0007669"/>
    <property type="project" value="UniProtKB-KW"/>
</dbReference>
<comment type="caution">
    <text evidence="4">The sequence shown here is derived from an EMBL/GenBank/DDBJ whole genome shotgun (WGS) entry which is preliminary data.</text>
</comment>
<sequence length="218" mass="25357">MTHHDKILALVVIALSLMSVSFTVSLFDYVQANLRLQVTLPYPSRAPKTYLPQEDEGFYSYVGDDFPPNLPGVPLDERVQMVVEESSHYSFLPAAREAWYTAFPDGFGAIRLGHHHRVFYVSMYHELHCLQQFRDTLVDVGPRVDWGHLHHCLNYIRQRALCQADLTLEPGDFTKRDFARDRVGATHICRDWTAVIDKVEENWSDWVTIWQEFHNITH</sequence>
<dbReference type="InterPro" id="IPR021765">
    <property type="entry name" value="UstYa-like"/>
</dbReference>
<keyword evidence="2" id="KW-0560">Oxidoreductase</keyword>
<evidence type="ECO:0000256" key="1">
    <source>
        <dbReference type="ARBA" id="ARBA00004685"/>
    </source>
</evidence>
<name>A0A8H6WFN0_MYCCL</name>
<keyword evidence="5" id="KW-1185">Reference proteome</keyword>
<organism evidence="4 5">
    <name type="scientific">Mycena chlorophos</name>
    <name type="common">Agaric fungus</name>
    <name type="synonym">Agaricus chlorophos</name>
    <dbReference type="NCBI Taxonomy" id="658473"/>
    <lineage>
        <taxon>Eukaryota</taxon>
        <taxon>Fungi</taxon>
        <taxon>Dikarya</taxon>
        <taxon>Basidiomycota</taxon>
        <taxon>Agaricomycotina</taxon>
        <taxon>Agaricomycetes</taxon>
        <taxon>Agaricomycetidae</taxon>
        <taxon>Agaricales</taxon>
        <taxon>Marasmiineae</taxon>
        <taxon>Mycenaceae</taxon>
        <taxon>Mycena</taxon>
    </lineage>
</organism>
<evidence type="ECO:0000313" key="5">
    <source>
        <dbReference type="Proteomes" id="UP000613580"/>
    </source>
</evidence>
<dbReference type="PANTHER" id="PTHR33365">
    <property type="entry name" value="YALI0B05434P"/>
    <property type="match status" value="1"/>
</dbReference>
<accession>A0A8H6WFN0</accession>
<dbReference type="GO" id="GO:0043386">
    <property type="term" value="P:mycotoxin biosynthetic process"/>
    <property type="evidence" value="ECO:0007669"/>
    <property type="project" value="InterPro"/>
</dbReference>
<gene>
    <name evidence="4" type="ORF">HMN09_00429200</name>
</gene>
<dbReference type="PANTHER" id="PTHR33365:SF11">
    <property type="entry name" value="TAT PATHWAY SIGNAL SEQUENCE"/>
    <property type="match status" value="1"/>
</dbReference>
<dbReference type="Proteomes" id="UP000613580">
    <property type="component" value="Unassembled WGS sequence"/>
</dbReference>
<evidence type="ECO:0008006" key="6">
    <source>
        <dbReference type="Google" id="ProtNLM"/>
    </source>
</evidence>
<protein>
    <recommendedName>
        <fullName evidence="6">Oxidase ustYa</fullName>
    </recommendedName>
</protein>
<evidence type="ECO:0000256" key="3">
    <source>
        <dbReference type="ARBA" id="ARBA00035112"/>
    </source>
</evidence>
<dbReference type="OrthoDB" id="3687641at2759"/>
<evidence type="ECO:0000256" key="2">
    <source>
        <dbReference type="ARBA" id="ARBA00023002"/>
    </source>
</evidence>
<reference evidence="4" key="1">
    <citation type="submission" date="2020-05" db="EMBL/GenBank/DDBJ databases">
        <title>Mycena genomes resolve the evolution of fungal bioluminescence.</title>
        <authorList>
            <person name="Tsai I.J."/>
        </authorList>
    </citation>
    <scope>NUCLEOTIDE SEQUENCE</scope>
    <source>
        <strain evidence="4">110903Hualien_Pintung</strain>
    </source>
</reference>
<evidence type="ECO:0000313" key="4">
    <source>
        <dbReference type="EMBL" id="KAF7316949.1"/>
    </source>
</evidence>
<proteinExistence type="inferred from homology"/>
<dbReference type="EMBL" id="JACAZE010000005">
    <property type="protein sequence ID" value="KAF7316949.1"/>
    <property type="molecule type" value="Genomic_DNA"/>
</dbReference>
<dbReference type="Pfam" id="PF11807">
    <property type="entry name" value="UstYa"/>
    <property type="match status" value="1"/>
</dbReference>
<dbReference type="AlphaFoldDB" id="A0A8H6WFN0"/>
<comment type="pathway">
    <text evidence="1">Mycotoxin biosynthesis.</text>
</comment>
<comment type="similarity">
    <text evidence="3">Belongs to the ustYa family.</text>
</comment>